<name>A0A1V4I8P4_9FIRM</name>
<dbReference type="RefSeq" id="WP_079411392.1">
    <property type="nucleotide sequence ID" value="NZ_MZGW01000002.1"/>
</dbReference>
<feature type="binding site" evidence="7">
    <location>
        <position position="130"/>
    </location>
    <ligand>
        <name>[2Fe-2S] cluster</name>
        <dbReference type="ChEBI" id="CHEBI:190135"/>
    </ligand>
</feature>
<sequence length="163" mass="18517">MREFALSKNKLIESKFKELEDFIDSLENKKAELIIVLHKAQEIFGYLPREVQQFVAKKLDIHTSKVYGVVSFYSFFTMTPQGEYPISICMGTACYVRDSEKVLDEFKRLLGITIGEVTDDGKFSINVLRCVGACGLAPVVMIGEKVYGRVTPEKVSKILKEYE</sequence>
<feature type="binding site" evidence="7">
    <location>
        <position position="94"/>
    </location>
    <ligand>
        <name>[2Fe-2S] cluster</name>
        <dbReference type="ChEBI" id="CHEBI:190135"/>
    </ligand>
</feature>
<gene>
    <name evidence="9" type="primary">hndA_2</name>
    <name evidence="9" type="ORF">CLOTH_07650</name>
</gene>
<dbReference type="PIRSF" id="PIRSF000216">
    <property type="entry name" value="NADH_DH_24kDa"/>
    <property type="match status" value="1"/>
</dbReference>
<evidence type="ECO:0000256" key="2">
    <source>
        <dbReference type="ARBA" id="ARBA00022714"/>
    </source>
</evidence>
<reference evidence="9 10" key="1">
    <citation type="submission" date="2017-03" db="EMBL/GenBank/DDBJ databases">
        <title>Genome sequence of Clostridium thermoalcaliphilum DSM 7309.</title>
        <authorList>
            <person name="Poehlein A."/>
            <person name="Daniel R."/>
        </authorList>
    </citation>
    <scope>NUCLEOTIDE SEQUENCE [LARGE SCALE GENOMIC DNA]</scope>
    <source>
        <strain evidence="9 10">DSM 7309</strain>
    </source>
</reference>
<keyword evidence="8" id="KW-0175">Coiled coil</keyword>
<dbReference type="AlphaFoldDB" id="A0A1V4I8P4"/>
<dbReference type="GO" id="GO:0050583">
    <property type="term" value="F:hydrogen dehydrogenase (NADP+) activity"/>
    <property type="evidence" value="ECO:0007669"/>
    <property type="project" value="UniProtKB-EC"/>
</dbReference>
<dbReference type="InterPro" id="IPR042128">
    <property type="entry name" value="NuoE_dom"/>
</dbReference>
<keyword evidence="2 7" id="KW-0001">2Fe-2S</keyword>
<keyword evidence="5 7" id="KW-0411">Iron-sulfur</keyword>
<dbReference type="Pfam" id="PF01257">
    <property type="entry name" value="2Fe-2S_thioredx"/>
    <property type="match status" value="1"/>
</dbReference>
<evidence type="ECO:0000313" key="10">
    <source>
        <dbReference type="Proteomes" id="UP000190140"/>
    </source>
</evidence>
<dbReference type="InterPro" id="IPR002023">
    <property type="entry name" value="NuoE-like"/>
</dbReference>
<dbReference type="PANTHER" id="PTHR43342">
    <property type="entry name" value="NADH-QUINONE OXIDOREDUCTASE, E SUBUNIT"/>
    <property type="match status" value="1"/>
</dbReference>
<dbReference type="Gene3D" id="3.40.30.10">
    <property type="entry name" value="Glutaredoxin"/>
    <property type="match status" value="1"/>
</dbReference>
<feature type="binding site" evidence="7">
    <location>
        <position position="134"/>
    </location>
    <ligand>
        <name>[2Fe-2S] cluster</name>
        <dbReference type="ChEBI" id="CHEBI:190135"/>
    </ligand>
</feature>
<comment type="similarity">
    <text evidence="1">Belongs to the complex I 24 kDa subunit family.</text>
</comment>
<dbReference type="GO" id="GO:0046872">
    <property type="term" value="F:metal ion binding"/>
    <property type="evidence" value="ECO:0007669"/>
    <property type="project" value="UniProtKB-KW"/>
</dbReference>
<dbReference type="InterPro" id="IPR036249">
    <property type="entry name" value="Thioredoxin-like_sf"/>
</dbReference>
<evidence type="ECO:0000256" key="4">
    <source>
        <dbReference type="ARBA" id="ARBA00023004"/>
    </source>
</evidence>
<dbReference type="Proteomes" id="UP000190140">
    <property type="component" value="Unassembled WGS sequence"/>
</dbReference>
<feature type="binding site" evidence="7">
    <location>
        <position position="89"/>
    </location>
    <ligand>
        <name>[2Fe-2S] cluster</name>
        <dbReference type="ChEBI" id="CHEBI:190135"/>
    </ligand>
</feature>
<dbReference type="Gene3D" id="1.10.10.1590">
    <property type="entry name" value="NADH-quinone oxidoreductase subunit E"/>
    <property type="match status" value="1"/>
</dbReference>
<feature type="coiled-coil region" evidence="8">
    <location>
        <begin position="9"/>
        <end position="43"/>
    </location>
</feature>
<proteinExistence type="inferred from homology"/>
<dbReference type="SUPFAM" id="SSF52833">
    <property type="entry name" value="Thioredoxin-like"/>
    <property type="match status" value="1"/>
</dbReference>
<evidence type="ECO:0000256" key="6">
    <source>
        <dbReference type="ARBA" id="ARBA00034078"/>
    </source>
</evidence>
<evidence type="ECO:0000256" key="5">
    <source>
        <dbReference type="ARBA" id="ARBA00023014"/>
    </source>
</evidence>
<comment type="cofactor">
    <cofactor evidence="7">
        <name>[2Fe-2S] cluster</name>
        <dbReference type="ChEBI" id="CHEBI:190135"/>
    </cofactor>
    <text evidence="7">Binds 1 [2Fe-2S] cluster.</text>
</comment>
<dbReference type="InterPro" id="IPR028431">
    <property type="entry name" value="NADP_DH_HndA-like"/>
</dbReference>
<dbReference type="PANTHER" id="PTHR43342:SF2">
    <property type="entry name" value="POTENTIAL NAD-REDUCING HYDROGENASE SUBUNIT"/>
    <property type="match status" value="1"/>
</dbReference>
<dbReference type="STRING" id="29349.CLOTH_07650"/>
<evidence type="ECO:0000256" key="7">
    <source>
        <dbReference type="PIRSR" id="PIRSR000216-1"/>
    </source>
</evidence>
<protein>
    <submittedName>
        <fullName evidence="9">NADP-reducing hydrogenase subunit HndA</fullName>
        <ecNumber evidence="9">1.12.1.3</ecNumber>
    </submittedName>
</protein>
<evidence type="ECO:0000256" key="3">
    <source>
        <dbReference type="ARBA" id="ARBA00022723"/>
    </source>
</evidence>
<comment type="caution">
    <text evidence="9">The sequence shown here is derived from an EMBL/GenBank/DDBJ whole genome shotgun (WGS) entry which is preliminary data.</text>
</comment>
<evidence type="ECO:0000313" key="9">
    <source>
        <dbReference type="EMBL" id="OPJ56361.1"/>
    </source>
</evidence>
<accession>A0A1V4I8P4</accession>
<dbReference type="GO" id="GO:0051537">
    <property type="term" value="F:2 iron, 2 sulfur cluster binding"/>
    <property type="evidence" value="ECO:0007669"/>
    <property type="project" value="UniProtKB-KW"/>
</dbReference>
<keyword evidence="9" id="KW-0560">Oxidoreductase</keyword>
<organism evidence="9 10">
    <name type="scientific">Alkalithermobacter paradoxus</name>
    <dbReference type="NCBI Taxonomy" id="29349"/>
    <lineage>
        <taxon>Bacteria</taxon>
        <taxon>Bacillati</taxon>
        <taxon>Bacillota</taxon>
        <taxon>Clostridia</taxon>
        <taxon>Peptostreptococcales</taxon>
        <taxon>Tepidibacteraceae</taxon>
        <taxon>Alkalithermobacter</taxon>
    </lineage>
</organism>
<keyword evidence="10" id="KW-1185">Reference proteome</keyword>
<dbReference type="InterPro" id="IPR041921">
    <property type="entry name" value="NuoE_N"/>
</dbReference>
<dbReference type="OrthoDB" id="9807941at2"/>
<dbReference type="EMBL" id="MZGW01000002">
    <property type="protein sequence ID" value="OPJ56361.1"/>
    <property type="molecule type" value="Genomic_DNA"/>
</dbReference>
<evidence type="ECO:0000256" key="8">
    <source>
        <dbReference type="SAM" id="Coils"/>
    </source>
</evidence>
<keyword evidence="3 7" id="KW-0479">Metal-binding</keyword>
<dbReference type="CDD" id="cd03064">
    <property type="entry name" value="TRX_Fd_NuoE"/>
    <property type="match status" value="1"/>
</dbReference>
<keyword evidence="4 7" id="KW-0408">Iron</keyword>
<dbReference type="EC" id="1.12.1.3" evidence="9"/>
<comment type="cofactor">
    <cofactor evidence="6">
        <name>[2Fe-2S] cluster</name>
        <dbReference type="ChEBI" id="CHEBI:190135"/>
    </cofactor>
</comment>
<evidence type="ECO:0000256" key="1">
    <source>
        <dbReference type="ARBA" id="ARBA00010643"/>
    </source>
</evidence>